<proteinExistence type="predicted"/>
<name>A0A9K3CMS8_9EUKA</name>
<dbReference type="InterPro" id="IPR010734">
    <property type="entry name" value="Copine_C"/>
</dbReference>
<dbReference type="EMBL" id="BDIP01000090">
    <property type="protein sequence ID" value="GIQ80013.1"/>
    <property type="molecule type" value="Genomic_DNA"/>
</dbReference>
<evidence type="ECO:0000259" key="1">
    <source>
        <dbReference type="Pfam" id="PF07002"/>
    </source>
</evidence>
<dbReference type="GO" id="GO:0004842">
    <property type="term" value="F:ubiquitin-protein transferase activity"/>
    <property type="evidence" value="ECO:0007669"/>
    <property type="project" value="TreeGrafter"/>
</dbReference>
<protein>
    <recommendedName>
        <fullName evidence="1">Copine C-terminal domain-containing protein</fullName>
    </recommendedName>
</protein>
<dbReference type="GO" id="GO:0016567">
    <property type="term" value="P:protein ubiquitination"/>
    <property type="evidence" value="ECO:0007669"/>
    <property type="project" value="TreeGrafter"/>
</dbReference>
<reference evidence="2 3" key="1">
    <citation type="journal article" date="2018" name="PLoS ONE">
        <title>The draft genome of Kipferlia bialata reveals reductive genome evolution in fornicate parasites.</title>
        <authorList>
            <person name="Tanifuji G."/>
            <person name="Takabayashi S."/>
            <person name="Kume K."/>
            <person name="Takagi M."/>
            <person name="Nakayama T."/>
            <person name="Kamikawa R."/>
            <person name="Inagaki Y."/>
            <person name="Hashimoto T."/>
        </authorList>
    </citation>
    <scope>NUCLEOTIDE SEQUENCE [LARGE SCALE GENOMIC DNA]</scope>
    <source>
        <strain evidence="2">NY0173</strain>
    </source>
</reference>
<organism evidence="2 3">
    <name type="scientific">Kipferlia bialata</name>
    <dbReference type="NCBI Taxonomy" id="797122"/>
    <lineage>
        <taxon>Eukaryota</taxon>
        <taxon>Metamonada</taxon>
        <taxon>Carpediemonas-like organisms</taxon>
        <taxon>Kipferlia</taxon>
    </lineage>
</organism>
<dbReference type="PANTHER" id="PTHR45751:SF11">
    <property type="entry name" value="COPINE FAMILY PROTEIN 2"/>
    <property type="match status" value="1"/>
</dbReference>
<dbReference type="AlphaFoldDB" id="A0A9K3CMS8"/>
<dbReference type="Proteomes" id="UP000265618">
    <property type="component" value="Unassembled WGS sequence"/>
</dbReference>
<comment type="caution">
    <text evidence="2">The sequence shown here is derived from an EMBL/GenBank/DDBJ whole genome shotgun (WGS) entry which is preliminary data.</text>
</comment>
<dbReference type="Pfam" id="PF07002">
    <property type="entry name" value="Copine"/>
    <property type="match status" value="1"/>
</dbReference>
<dbReference type="InterPro" id="IPR052079">
    <property type="entry name" value="E3_ligase/Copine_domain"/>
</dbReference>
<dbReference type="PANTHER" id="PTHR45751">
    <property type="entry name" value="COPINE FAMILY PROTEIN 1"/>
    <property type="match status" value="1"/>
</dbReference>
<keyword evidence="3" id="KW-1185">Reference proteome</keyword>
<sequence length="201" mass="22243">MCIYPSHDPINLYRFGCTDTTDQRVLPLGQAGDGTCAGTEAALACYRQSIPNIVMGERVALAPLIDQTIRDVQETGQYTVLLVLTCTDTSDVQGDIAALERLAEYPISVIVVCLGVGSPDGNPHKYRHPLPTLERDIPKGLSRKARQHYETFVYDSVMGCPRIFEGDTELPTEQIQAAAMLQYLPKQYKKMQARGLIPQDE</sequence>
<evidence type="ECO:0000313" key="2">
    <source>
        <dbReference type="EMBL" id="GIQ80013.1"/>
    </source>
</evidence>
<dbReference type="GO" id="GO:0005634">
    <property type="term" value="C:nucleus"/>
    <property type="evidence" value="ECO:0007669"/>
    <property type="project" value="TreeGrafter"/>
</dbReference>
<accession>A0A9K3CMS8</accession>
<feature type="domain" description="Copine C-terminal" evidence="1">
    <location>
        <begin position="4"/>
        <end position="194"/>
    </location>
</feature>
<evidence type="ECO:0000313" key="3">
    <source>
        <dbReference type="Proteomes" id="UP000265618"/>
    </source>
</evidence>
<gene>
    <name evidence="2" type="ORF">KIPB_000735</name>
</gene>